<dbReference type="PANTHER" id="PTHR40050:SF1">
    <property type="entry name" value="INNER SPORE COAT PROTEIN H"/>
    <property type="match status" value="1"/>
</dbReference>
<evidence type="ECO:0000256" key="2">
    <source>
        <dbReference type="SAM" id="SignalP"/>
    </source>
</evidence>
<feature type="compositionally biased region" description="Gly residues" evidence="1">
    <location>
        <begin position="401"/>
        <end position="420"/>
    </location>
</feature>
<keyword evidence="4" id="KW-1185">Reference proteome</keyword>
<evidence type="ECO:0000313" key="4">
    <source>
        <dbReference type="Proteomes" id="UP000315010"/>
    </source>
</evidence>
<evidence type="ECO:0000256" key="1">
    <source>
        <dbReference type="SAM" id="MobiDB-lite"/>
    </source>
</evidence>
<gene>
    <name evidence="3" type="primary">cotH</name>
    <name evidence="3" type="ORF">CA13_01230</name>
</gene>
<feature type="chain" id="PRO_5022692590" evidence="2">
    <location>
        <begin position="22"/>
        <end position="563"/>
    </location>
</feature>
<dbReference type="AlphaFoldDB" id="A0A5C5YVE1"/>
<dbReference type="Pfam" id="PF08757">
    <property type="entry name" value="CotH"/>
    <property type="match status" value="1"/>
</dbReference>
<dbReference type="RefSeq" id="WP_146393786.1">
    <property type="nucleotide sequence ID" value="NZ_SJPJ01000001.1"/>
</dbReference>
<evidence type="ECO:0000313" key="3">
    <source>
        <dbReference type="EMBL" id="TWT78726.1"/>
    </source>
</evidence>
<feature type="compositionally biased region" description="Gly residues" evidence="1">
    <location>
        <begin position="83"/>
        <end position="97"/>
    </location>
</feature>
<feature type="region of interest" description="Disordered" evidence="1">
    <location>
        <begin position="392"/>
        <end position="433"/>
    </location>
</feature>
<dbReference type="InterPro" id="IPR014867">
    <property type="entry name" value="Spore_coat_CotH_CotH2/3/7"/>
</dbReference>
<sequence length="563" mass="61671" precursor="true">MKKKLLLLLGVSATVTGIVFASRPERFGFGGPDFAGFPGGPGVRNRTERSIVDSYDTDASGWLDANERQMARKAMASDQGRRAGPGGGPIGRRGGPGHSESLLSQTPGPNVAVNEVEAYPDKTLYDTSILRTVFLQFENDEWESELEAFYATDVDVPATMIVDGATYEQVGVHFRGASSFDHVSAGSKRSVNVSLDMIDEDQNIDGYKTLNLLNCHCDPSMMSSVLYSHIARQYIPVPKANFVHLVVNGQSWGLYNSVQQFDKKFLKENYDGSKGTRWKVSGSPHADGGLRYLGDDLEPYKLRFEMKSSDGKKAWAALVRLCKILNQTPSEELQSTLEPILDIDETLKFLALDVVLANNDGYWTRASDYYLFLDKDGKFHVIPHDMNEAFALSGPGPVGPGPGGVSGRRGPDGGPNGRGGPDPRPGAIGNFFGRLLGGPGGPRGGGPLRAQVDTDPLVDIRNDRMPLRSRLLAVPELRQRYLEYVHQMANESISWQHLGPVVEDYRQLIEPLVKADTRKLTSYEAFQAAANPDTVPAEHPMSFRKFADERSAFLISACNKTGQ</sequence>
<comment type="caution">
    <text evidence="3">The sequence shown here is derived from an EMBL/GenBank/DDBJ whole genome shotgun (WGS) entry which is preliminary data.</text>
</comment>
<feature type="region of interest" description="Disordered" evidence="1">
    <location>
        <begin position="70"/>
        <end position="109"/>
    </location>
</feature>
<feature type="signal peptide" evidence="2">
    <location>
        <begin position="1"/>
        <end position="21"/>
    </location>
</feature>
<dbReference type="Proteomes" id="UP000315010">
    <property type="component" value="Unassembled WGS sequence"/>
</dbReference>
<keyword evidence="2" id="KW-0732">Signal</keyword>
<proteinExistence type="predicted"/>
<dbReference type="EMBL" id="SJPJ01000001">
    <property type="protein sequence ID" value="TWT78726.1"/>
    <property type="molecule type" value="Genomic_DNA"/>
</dbReference>
<reference evidence="3 4" key="1">
    <citation type="submission" date="2019-02" db="EMBL/GenBank/DDBJ databases">
        <title>Deep-cultivation of Planctomycetes and their phenomic and genomic characterization uncovers novel biology.</title>
        <authorList>
            <person name="Wiegand S."/>
            <person name="Jogler M."/>
            <person name="Boedeker C."/>
            <person name="Pinto D."/>
            <person name="Vollmers J."/>
            <person name="Rivas-Marin E."/>
            <person name="Kohn T."/>
            <person name="Peeters S.H."/>
            <person name="Heuer A."/>
            <person name="Rast P."/>
            <person name="Oberbeckmann S."/>
            <person name="Bunk B."/>
            <person name="Jeske O."/>
            <person name="Meyerdierks A."/>
            <person name="Storesund J.E."/>
            <person name="Kallscheuer N."/>
            <person name="Luecker S."/>
            <person name="Lage O.M."/>
            <person name="Pohl T."/>
            <person name="Merkel B.J."/>
            <person name="Hornburger P."/>
            <person name="Mueller R.-W."/>
            <person name="Bruemmer F."/>
            <person name="Labrenz M."/>
            <person name="Spormann A.M."/>
            <person name="Op Den Camp H."/>
            <person name="Overmann J."/>
            <person name="Amann R."/>
            <person name="Jetten M.S.M."/>
            <person name="Mascher T."/>
            <person name="Medema M.H."/>
            <person name="Devos D.P."/>
            <person name="Kaster A.-K."/>
            <person name="Ovreas L."/>
            <person name="Rohde M."/>
            <person name="Galperin M.Y."/>
            <person name="Jogler C."/>
        </authorList>
    </citation>
    <scope>NUCLEOTIDE SEQUENCE [LARGE SCALE GENOMIC DNA]</scope>
    <source>
        <strain evidence="3 4">CA13</strain>
    </source>
</reference>
<organism evidence="3 4">
    <name type="scientific">Novipirellula herctigrandis</name>
    <dbReference type="NCBI Taxonomy" id="2527986"/>
    <lineage>
        <taxon>Bacteria</taxon>
        <taxon>Pseudomonadati</taxon>
        <taxon>Planctomycetota</taxon>
        <taxon>Planctomycetia</taxon>
        <taxon>Pirellulales</taxon>
        <taxon>Pirellulaceae</taxon>
        <taxon>Novipirellula</taxon>
    </lineage>
</organism>
<keyword evidence="3" id="KW-0946">Virion</keyword>
<protein>
    <submittedName>
        <fullName evidence="3">Inner spore coat protein H</fullName>
    </submittedName>
</protein>
<name>A0A5C5YVE1_9BACT</name>
<dbReference type="PANTHER" id="PTHR40050">
    <property type="entry name" value="INNER SPORE COAT PROTEIN H"/>
    <property type="match status" value="1"/>
</dbReference>
<keyword evidence="3" id="KW-0167">Capsid protein</keyword>
<dbReference type="OrthoDB" id="3235126at2"/>
<accession>A0A5C5YVE1</accession>